<comment type="caution">
    <text evidence="1">The sequence shown here is derived from an EMBL/GenBank/DDBJ whole genome shotgun (WGS) entry which is preliminary data.</text>
</comment>
<sequence>MQVEPHPAVPYLLGPVVEVVLQPHTAVNIQRSQECRTELVGIRRVIVE</sequence>
<dbReference type="EMBL" id="VSSQ01071184">
    <property type="protein sequence ID" value="MPN22850.1"/>
    <property type="molecule type" value="Genomic_DNA"/>
</dbReference>
<proteinExistence type="predicted"/>
<reference evidence="1" key="1">
    <citation type="submission" date="2019-08" db="EMBL/GenBank/DDBJ databases">
        <authorList>
            <person name="Kucharzyk K."/>
            <person name="Murdoch R.W."/>
            <person name="Higgins S."/>
            <person name="Loffler F."/>
        </authorList>
    </citation>
    <scope>NUCLEOTIDE SEQUENCE</scope>
</reference>
<organism evidence="1">
    <name type="scientific">bioreactor metagenome</name>
    <dbReference type="NCBI Taxonomy" id="1076179"/>
    <lineage>
        <taxon>unclassified sequences</taxon>
        <taxon>metagenomes</taxon>
        <taxon>ecological metagenomes</taxon>
    </lineage>
</organism>
<dbReference type="AlphaFoldDB" id="A0A645G9Z5"/>
<evidence type="ECO:0000313" key="1">
    <source>
        <dbReference type="EMBL" id="MPN22850.1"/>
    </source>
</evidence>
<accession>A0A645G9Z5</accession>
<name>A0A645G9Z5_9ZZZZ</name>
<gene>
    <name evidence="1" type="ORF">SDC9_170235</name>
</gene>
<protein>
    <submittedName>
        <fullName evidence="1">Uncharacterized protein</fullName>
    </submittedName>
</protein>